<dbReference type="InterPro" id="IPR001214">
    <property type="entry name" value="SET_dom"/>
</dbReference>
<evidence type="ECO:0000313" key="2">
    <source>
        <dbReference type="EMBL" id="KAJ3122960.1"/>
    </source>
</evidence>
<dbReference type="Pfam" id="PF00856">
    <property type="entry name" value="SET"/>
    <property type="match status" value="1"/>
</dbReference>
<gene>
    <name evidence="2" type="ORF">HK100_011785</name>
</gene>
<comment type="caution">
    <text evidence="2">The sequence shown here is derived from an EMBL/GenBank/DDBJ whole genome shotgun (WGS) entry which is preliminary data.</text>
</comment>
<evidence type="ECO:0000313" key="3">
    <source>
        <dbReference type="Proteomes" id="UP001211907"/>
    </source>
</evidence>
<dbReference type="Gene3D" id="2.170.270.10">
    <property type="entry name" value="SET domain"/>
    <property type="match status" value="1"/>
</dbReference>
<sequence>MHRLLKQIANGIEITTSPIAYGGRGLIARRPIARGELLFIEQPFLSAIRRTSEPAERICHDCWGNTANSCVCPGSGSSTVTTSPLPKELFWWNKLAAQSRARLTVLPAFVRLRESQLLRLQSVGADSTANPATIGKEGAFTIMATDLLGLSLMDLVSSGSLSSSTALANNLITGKQMPLVGTPQAWIDQYNEIKDVLLLDKGLVDLFSLNWYTSQMMRLNLNTFQTSFLPINSKEPVIGSCLYLYASMFNHSCQPNVTVDWVGNNNINAYAHTDIKNGDELFISYIGHIDENENDETILANRREYFRFNYGFICTCSVCKMQTS</sequence>
<evidence type="ECO:0000259" key="1">
    <source>
        <dbReference type="PROSITE" id="PS50280"/>
    </source>
</evidence>
<dbReference type="CDD" id="cd20071">
    <property type="entry name" value="SET_SMYD"/>
    <property type="match status" value="1"/>
</dbReference>
<feature type="domain" description="SET" evidence="1">
    <location>
        <begin position="10"/>
        <end position="286"/>
    </location>
</feature>
<organism evidence="2 3">
    <name type="scientific">Physocladia obscura</name>
    <dbReference type="NCBI Taxonomy" id="109957"/>
    <lineage>
        <taxon>Eukaryota</taxon>
        <taxon>Fungi</taxon>
        <taxon>Fungi incertae sedis</taxon>
        <taxon>Chytridiomycota</taxon>
        <taxon>Chytridiomycota incertae sedis</taxon>
        <taxon>Chytridiomycetes</taxon>
        <taxon>Chytridiales</taxon>
        <taxon>Chytriomycetaceae</taxon>
        <taxon>Physocladia</taxon>
    </lineage>
</organism>
<keyword evidence="3" id="KW-1185">Reference proteome</keyword>
<dbReference type="EMBL" id="JADGJH010000770">
    <property type="protein sequence ID" value="KAJ3122960.1"/>
    <property type="molecule type" value="Genomic_DNA"/>
</dbReference>
<dbReference type="PROSITE" id="PS50280">
    <property type="entry name" value="SET"/>
    <property type="match status" value="1"/>
</dbReference>
<accession>A0AAD5T1P1</accession>
<dbReference type="SUPFAM" id="SSF82199">
    <property type="entry name" value="SET domain"/>
    <property type="match status" value="1"/>
</dbReference>
<dbReference type="InterPro" id="IPR046341">
    <property type="entry name" value="SET_dom_sf"/>
</dbReference>
<dbReference type="PANTHER" id="PTHR12197">
    <property type="entry name" value="HISTONE-LYSINE N-METHYLTRANSFERASE SMYD"/>
    <property type="match status" value="1"/>
</dbReference>
<protein>
    <recommendedName>
        <fullName evidence="1">SET domain-containing protein</fullName>
    </recommendedName>
</protein>
<dbReference type="InterPro" id="IPR050869">
    <property type="entry name" value="H3K4_H4K5_MeTrfase"/>
</dbReference>
<dbReference type="GO" id="GO:0005634">
    <property type="term" value="C:nucleus"/>
    <property type="evidence" value="ECO:0007669"/>
    <property type="project" value="TreeGrafter"/>
</dbReference>
<dbReference type="SMART" id="SM00317">
    <property type="entry name" value="SET"/>
    <property type="match status" value="1"/>
</dbReference>
<dbReference type="PANTHER" id="PTHR12197:SF251">
    <property type="entry name" value="EG:BACR7C10.4 PROTEIN"/>
    <property type="match status" value="1"/>
</dbReference>
<dbReference type="Proteomes" id="UP001211907">
    <property type="component" value="Unassembled WGS sequence"/>
</dbReference>
<name>A0AAD5T1P1_9FUNG</name>
<dbReference type="AlphaFoldDB" id="A0AAD5T1P1"/>
<reference evidence="2" key="1">
    <citation type="submission" date="2020-05" db="EMBL/GenBank/DDBJ databases">
        <title>Phylogenomic resolution of chytrid fungi.</title>
        <authorList>
            <person name="Stajich J.E."/>
            <person name="Amses K."/>
            <person name="Simmons R."/>
            <person name="Seto K."/>
            <person name="Myers J."/>
            <person name="Bonds A."/>
            <person name="Quandt C.A."/>
            <person name="Barry K."/>
            <person name="Liu P."/>
            <person name="Grigoriev I."/>
            <person name="Longcore J.E."/>
            <person name="James T.Y."/>
        </authorList>
    </citation>
    <scope>NUCLEOTIDE SEQUENCE</scope>
    <source>
        <strain evidence="2">JEL0513</strain>
    </source>
</reference>
<proteinExistence type="predicted"/>